<proteinExistence type="predicted"/>
<sequence length="199" mass="22989">MTDTNTHAPLNFARKIHVDIATRPEGSTSSPTTRAVPVPVWIPTSTPPLNRVPRVRRASHQIFSGGIPLRIRDIEIELQQKINAKGLDLKTMGEVSQRITQFLQNTGQTLEEYPSLDIINKMLKQLSIAQQYVTEQQKFEQDMKRSLERRRRYFNQLITGRPPVNDSDLSRVPLVTPSESNEHENNWFYLTETLQTQRR</sequence>
<evidence type="ECO:0000313" key="2">
    <source>
        <dbReference type="Proteomes" id="UP001050691"/>
    </source>
</evidence>
<dbReference type="EMBL" id="BPWL01000008">
    <property type="protein sequence ID" value="GJJ12928.1"/>
    <property type="molecule type" value="Genomic_DNA"/>
</dbReference>
<dbReference type="Proteomes" id="UP001050691">
    <property type="component" value="Unassembled WGS sequence"/>
</dbReference>
<reference evidence="1" key="1">
    <citation type="submission" date="2021-10" db="EMBL/GenBank/DDBJ databases">
        <title>De novo Genome Assembly of Clathrus columnatus (Basidiomycota, Fungi) Using Illumina and Nanopore Sequence Data.</title>
        <authorList>
            <person name="Ogiso-Tanaka E."/>
            <person name="Itagaki H."/>
            <person name="Hosoya T."/>
            <person name="Hosaka K."/>
        </authorList>
    </citation>
    <scope>NUCLEOTIDE SEQUENCE</scope>
    <source>
        <strain evidence="1">MO-923</strain>
    </source>
</reference>
<organism evidence="1 2">
    <name type="scientific">Clathrus columnatus</name>
    <dbReference type="NCBI Taxonomy" id="1419009"/>
    <lineage>
        <taxon>Eukaryota</taxon>
        <taxon>Fungi</taxon>
        <taxon>Dikarya</taxon>
        <taxon>Basidiomycota</taxon>
        <taxon>Agaricomycotina</taxon>
        <taxon>Agaricomycetes</taxon>
        <taxon>Phallomycetidae</taxon>
        <taxon>Phallales</taxon>
        <taxon>Clathraceae</taxon>
        <taxon>Clathrus</taxon>
    </lineage>
</organism>
<name>A0AAV5AJR2_9AGAM</name>
<accession>A0AAV5AJR2</accession>
<keyword evidence="2" id="KW-1185">Reference proteome</keyword>
<dbReference type="AlphaFoldDB" id="A0AAV5AJR2"/>
<comment type="caution">
    <text evidence="1">The sequence shown here is derived from an EMBL/GenBank/DDBJ whole genome shotgun (WGS) entry which is preliminary data.</text>
</comment>
<gene>
    <name evidence="1" type="ORF">Clacol_007175</name>
</gene>
<evidence type="ECO:0000313" key="1">
    <source>
        <dbReference type="EMBL" id="GJJ12928.1"/>
    </source>
</evidence>
<protein>
    <submittedName>
        <fullName evidence="1">Uncharacterized protein</fullName>
    </submittedName>
</protein>